<organism evidence="2 3">
    <name type="scientific">Aeromicrobium flavum</name>
    <dbReference type="NCBI Taxonomy" id="416568"/>
    <lineage>
        <taxon>Bacteria</taxon>
        <taxon>Bacillati</taxon>
        <taxon>Actinomycetota</taxon>
        <taxon>Actinomycetes</taxon>
        <taxon>Propionibacteriales</taxon>
        <taxon>Nocardioidaceae</taxon>
        <taxon>Aeromicrobium</taxon>
    </lineage>
</organism>
<proteinExistence type="predicted"/>
<evidence type="ECO:0000313" key="2">
    <source>
        <dbReference type="EMBL" id="GEO88485.1"/>
    </source>
</evidence>
<gene>
    <name evidence="2" type="ORF">AFL01nite_08120</name>
</gene>
<dbReference type="RefSeq" id="WP_146825874.1">
    <property type="nucleotide sequence ID" value="NZ_BAAAYQ010000001.1"/>
</dbReference>
<dbReference type="OrthoDB" id="3283619at2"/>
<protein>
    <recommendedName>
        <fullName evidence="1">Polysaccharide biosynthesis enzyme WcbI domain-containing protein</fullName>
    </recommendedName>
</protein>
<comment type="caution">
    <text evidence="2">The sequence shown here is derived from an EMBL/GenBank/DDBJ whole genome shotgun (WGS) entry which is preliminary data.</text>
</comment>
<dbReference type="EMBL" id="BJZQ01000002">
    <property type="protein sequence ID" value="GEO88485.1"/>
    <property type="molecule type" value="Genomic_DNA"/>
</dbReference>
<feature type="domain" description="Polysaccharide biosynthesis enzyme WcbI" evidence="1">
    <location>
        <begin position="26"/>
        <end position="232"/>
    </location>
</feature>
<keyword evidence="3" id="KW-1185">Reference proteome</keyword>
<reference evidence="2 3" key="1">
    <citation type="submission" date="2019-07" db="EMBL/GenBank/DDBJ databases">
        <title>Whole genome shotgun sequence of Aeromicrobium flavum NBRC 107625.</title>
        <authorList>
            <person name="Hosoyama A."/>
            <person name="Uohara A."/>
            <person name="Ohji S."/>
            <person name="Ichikawa N."/>
        </authorList>
    </citation>
    <scope>NUCLEOTIDE SEQUENCE [LARGE SCALE GENOMIC DNA]</scope>
    <source>
        <strain evidence="2 3">NBRC 107625</strain>
    </source>
</reference>
<dbReference type="Proteomes" id="UP000321769">
    <property type="component" value="Unassembled WGS sequence"/>
</dbReference>
<dbReference type="Pfam" id="PF18588">
    <property type="entry name" value="WcbI"/>
    <property type="match status" value="1"/>
</dbReference>
<dbReference type="InterPro" id="IPR041307">
    <property type="entry name" value="WcbI"/>
</dbReference>
<dbReference type="Gene3D" id="3.40.50.12080">
    <property type="match status" value="1"/>
</dbReference>
<name>A0A512HSV9_9ACTN</name>
<evidence type="ECO:0000259" key="1">
    <source>
        <dbReference type="Pfam" id="PF18588"/>
    </source>
</evidence>
<evidence type="ECO:0000313" key="3">
    <source>
        <dbReference type="Proteomes" id="UP000321769"/>
    </source>
</evidence>
<dbReference type="AlphaFoldDB" id="A0A512HSV9"/>
<accession>A0A512HSV9</accession>
<sequence length="314" mass="34218">MGVRTWVKSAELQVGSRMSSARPTLVAYGNCQAEAVAKILARYPDVNDRFRVVRIPAVHEMRPRDIPAVQRHVAQAGLIVTQPVSDGYRGLPLGTREMLDIAPSSARVVTFPSIQFSGLHPYLAAVHHGADRVAVPAPVVHYHDLRFVAAAARGLRGREAEQFVARFESDPDELRANAEASAERLAAQESEVDVQVASLLEPMTWDLMWTNNHPSNRLLMPVVDAVLLAAGIGPVPVPSIVEQLQFVVAPLRADVSAALGLPVVRTGWRVMGREIRDAELLAAHLDFYAAQPDLLAAAVREHGVKLERWGMVAA</sequence>